<name>A0A811MJV1_9POAL</name>
<feature type="transmembrane region" description="Helical" evidence="1">
    <location>
        <begin position="805"/>
        <end position="825"/>
    </location>
</feature>
<dbReference type="Pfam" id="PF25483">
    <property type="entry name" value="DUF7906"/>
    <property type="match status" value="1"/>
</dbReference>
<evidence type="ECO:0000313" key="4">
    <source>
        <dbReference type="EMBL" id="CAD6210923.1"/>
    </source>
</evidence>
<organism evidence="4 5">
    <name type="scientific">Miscanthus lutarioriparius</name>
    <dbReference type="NCBI Taxonomy" id="422564"/>
    <lineage>
        <taxon>Eukaryota</taxon>
        <taxon>Viridiplantae</taxon>
        <taxon>Streptophyta</taxon>
        <taxon>Embryophyta</taxon>
        <taxon>Tracheophyta</taxon>
        <taxon>Spermatophyta</taxon>
        <taxon>Magnoliopsida</taxon>
        <taxon>Liliopsida</taxon>
        <taxon>Poales</taxon>
        <taxon>Poaceae</taxon>
        <taxon>PACMAD clade</taxon>
        <taxon>Panicoideae</taxon>
        <taxon>Andropogonodae</taxon>
        <taxon>Andropogoneae</taxon>
        <taxon>Saccharinae</taxon>
        <taxon>Miscanthus</taxon>
    </lineage>
</organism>
<protein>
    <recommendedName>
        <fullName evidence="3">DUF7906 domain-containing protein</fullName>
    </recommendedName>
</protein>
<feature type="domain" description="DUF7906" evidence="3">
    <location>
        <begin position="92"/>
        <end position="357"/>
    </location>
</feature>
<keyword evidence="1" id="KW-0472">Membrane</keyword>
<keyword evidence="1" id="KW-1133">Transmembrane helix</keyword>
<dbReference type="AlphaFoldDB" id="A0A811MJV1"/>
<keyword evidence="5" id="KW-1185">Reference proteome</keyword>
<evidence type="ECO:0000256" key="2">
    <source>
        <dbReference type="SAM" id="SignalP"/>
    </source>
</evidence>
<dbReference type="PANTHER" id="PTHR31515">
    <property type="entry name" value="TRANSMEMBRANE PROTEIN-RELATED"/>
    <property type="match status" value="1"/>
</dbReference>
<evidence type="ECO:0000313" key="5">
    <source>
        <dbReference type="Proteomes" id="UP000604825"/>
    </source>
</evidence>
<gene>
    <name evidence="4" type="ORF">NCGR_LOCUS6958</name>
</gene>
<comment type="caution">
    <text evidence="4">The sequence shown here is derived from an EMBL/GenBank/DDBJ whole genome shotgun (WGS) entry which is preliminary data.</text>
</comment>
<dbReference type="InterPro" id="IPR057228">
    <property type="entry name" value="DUF7906"/>
</dbReference>
<accession>A0A811MJV1</accession>
<dbReference type="Proteomes" id="UP000604825">
    <property type="component" value="Unassembled WGS sequence"/>
</dbReference>
<dbReference type="PANTHER" id="PTHR31515:SF0">
    <property type="entry name" value="TRANSMEMBRANE PROTEIN"/>
    <property type="match status" value="1"/>
</dbReference>
<dbReference type="OrthoDB" id="18451at2759"/>
<keyword evidence="2" id="KW-0732">Signal</keyword>
<evidence type="ECO:0000256" key="1">
    <source>
        <dbReference type="SAM" id="Phobius"/>
    </source>
</evidence>
<feature type="signal peptide" evidence="2">
    <location>
        <begin position="1"/>
        <end position="21"/>
    </location>
</feature>
<dbReference type="EMBL" id="CAJGYO010000002">
    <property type="protein sequence ID" value="CAD6210923.1"/>
    <property type="molecule type" value="Genomic_DNA"/>
</dbReference>
<feature type="chain" id="PRO_5032852753" description="DUF7906 domain-containing protein" evidence="2">
    <location>
        <begin position="22"/>
        <end position="830"/>
    </location>
</feature>
<sequence>MGPPIFLLFLVLTAVSVVSSAARREAFRRDPGHPHWHHGAFHDVEGSVRADVRRMLHTRAEVLPSLLRFLAFHTKPLRRRIHGSRVPVPFQVPLEVNVVLIGFNGDGGYRYSLDGHKLEDFLKVGFPLHRPSCFETGEPIDIEHHIMYNVIAAGQPELISLEKSLKEAMQPAGTARDSEYGRELPLFEVEATAVESIFQRLYSFIFDMEPGYPANEMDRPVPVAIFVVNFDKVRMDPRNKEVNLDSLMYGTIGGLTEQELKKQEAEYIYRYRYNGGGATQVWLSSGRFVVIDLSAGPCTYGKIETEEGSVSYRSMPRLSQIIFPRGLAAPSASSTQDIFIGQLGGLISTTIEHVIAPDIRFETVDMAVRLLVPIIVLQNHNRYNILQEGHNYSIDVQAIEREVKKMVHPGQEVIIISGSHALHQHEKLAVAVSKATRSHSLHETKSDGRFHVRTKTYLDGAILKEEMERSADVLSAGLLEVANPSLSSRFFLKQHWTDGEDDVKDSIKHKPLWESYMPKNKKERRGTGKKKHGSLYRTYGTRVIPVFVLSLTDVDAELLMEEESLVWASKDVVIVLEHNNEKIPLSYVSETTRQFAFPSLAQRHILAGLASAVGGLSAPYERASRIHERHVVNWLWAAGCHPFGPFSNSSQISQILQDVALRTTIYAQVDAALRKIRDTSEFVQSFASEHLKTPLGELVKGNKNKSTTELWVEKFYKKVTTLPEPFPHDLVEKLEEYLDKLEGQLVDLSSLLYDHRLVDAYQNSTDILQSTIFTQQYVERVLANERDRMKCCSIEYSHPKQSSQAFVYGGILLAGFLVYSLVIFFSSPVR</sequence>
<reference evidence="4" key="1">
    <citation type="submission" date="2020-10" db="EMBL/GenBank/DDBJ databases">
        <authorList>
            <person name="Han B."/>
            <person name="Lu T."/>
            <person name="Zhao Q."/>
            <person name="Huang X."/>
            <person name="Zhao Y."/>
        </authorList>
    </citation>
    <scope>NUCLEOTIDE SEQUENCE</scope>
</reference>
<proteinExistence type="predicted"/>
<evidence type="ECO:0000259" key="3">
    <source>
        <dbReference type="Pfam" id="PF25483"/>
    </source>
</evidence>
<keyword evidence="1" id="KW-0812">Transmembrane</keyword>